<organism evidence="2 3">
    <name type="scientific">Cladorrhinum samala</name>
    <dbReference type="NCBI Taxonomy" id="585594"/>
    <lineage>
        <taxon>Eukaryota</taxon>
        <taxon>Fungi</taxon>
        <taxon>Dikarya</taxon>
        <taxon>Ascomycota</taxon>
        <taxon>Pezizomycotina</taxon>
        <taxon>Sordariomycetes</taxon>
        <taxon>Sordariomycetidae</taxon>
        <taxon>Sordariales</taxon>
        <taxon>Podosporaceae</taxon>
        <taxon>Cladorrhinum</taxon>
    </lineage>
</organism>
<evidence type="ECO:0000256" key="1">
    <source>
        <dbReference type="SAM" id="MobiDB-lite"/>
    </source>
</evidence>
<feature type="compositionally biased region" description="Acidic residues" evidence="1">
    <location>
        <begin position="640"/>
        <end position="656"/>
    </location>
</feature>
<reference evidence="2" key="2">
    <citation type="submission" date="2023-06" db="EMBL/GenBank/DDBJ databases">
        <authorList>
            <consortium name="Lawrence Berkeley National Laboratory"/>
            <person name="Mondo S.J."/>
            <person name="Hensen N."/>
            <person name="Bonometti L."/>
            <person name="Westerberg I."/>
            <person name="Brannstrom I.O."/>
            <person name="Guillou S."/>
            <person name="Cros-Aarteil S."/>
            <person name="Calhoun S."/>
            <person name="Haridas S."/>
            <person name="Kuo A."/>
            <person name="Pangilinan J."/>
            <person name="Riley R."/>
            <person name="Labutti K."/>
            <person name="Andreopoulos B."/>
            <person name="Lipzen A."/>
            <person name="Chen C."/>
            <person name="Yanf M."/>
            <person name="Daum C."/>
            <person name="Ng V."/>
            <person name="Clum A."/>
            <person name="Steindorff A."/>
            <person name="Ohm R."/>
            <person name="Martin F."/>
            <person name="Silar P."/>
            <person name="Natvig D."/>
            <person name="Lalanne C."/>
            <person name="Gautier V."/>
            <person name="Ament-Velasquez S.L."/>
            <person name="Kruys A."/>
            <person name="Hutchinson M.I."/>
            <person name="Powell A.J."/>
            <person name="Barry K."/>
            <person name="Miller A.N."/>
            <person name="Grigoriev I.V."/>
            <person name="Debuchy R."/>
            <person name="Gladieux P."/>
            <person name="Thoren M.H."/>
            <person name="Johannesson H."/>
        </authorList>
    </citation>
    <scope>NUCLEOTIDE SEQUENCE</scope>
    <source>
        <strain evidence="2">PSN324</strain>
    </source>
</reference>
<dbReference type="EMBL" id="MU864952">
    <property type="protein sequence ID" value="KAK4464115.1"/>
    <property type="molecule type" value="Genomic_DNA"/>
</dbReference>
<reference evidence="2" key="1">
    <citation type="journal article" date="2023" name="Mol. Phylogenet. Evol.">
        <title>Genome-scale phylogeny and comparative genomics of the fungal order Sordariales.</title>
        <authorList>
            <person name="Hensen N."/>
            <person name="Bonometti L."/>
            <person name="Westerberg I."/>
            <person name="Brannstrom I.O."/>
            <person name="Guillou S."/>
            <person name="Cros-Aarteil S."/>
            <person name="Calhoun S."/>
            <person name="Haridas S."/>
            <person name="Kuo A."/>
            <person name="Mondo S."/>
            <person name="Pangilinan J."/>
            <person name="Riley R."/>
            <person name="LaButti K."/>
            <person name="Andreopoulos B."/>
            <person name="Lipzen A."/>
            <person name="Chen C."/>
            <person name="Yan M."/>
            <person name="Daum C."/>
            <person name="Ng V."/>
            <person name="Clum A."/>
            <person name="Steindorff A."/>
            <person name="Ohm R.A."/>
            <person name="Martin F."/>
            <person name="Silar P."/>
            <person name="Natvig D.O."/>
            <person name="Lalanne C."/>
            <person name="Gautier V."/>
            <person name="Ament-Velasquez S.L."/>
            <person name="Kruys A."/>
            <person name="Hutchinson M.I."/>
            <person name="Powell A.J."/>
            <person name="Barry K."/>
            <person name="Miller A.N."/>
            <person name="Grigoriev I.V."/>
            <person name="Debuchy R."/>
            <person name="Gladieux P."/>
            <person name="Hiltunen Thoren M."/>
            <person name="Johannesson H."/>
        </authorList>
    </citation>
    <scope>NUCLEOTIDE SEQUENCE</scope>
    <source>
        <strain evidence="2">PSN324</strain>
    </source>
</reference>
<gene>
    <name evidence="2" type="ORF">QBC42DRAFT_221553</name>
</gene>
<dbReference type="Proteomes" id="UP001321749">
    <property type="component" value="Unassembled WGS sequence"/>
</dbReference>
<accession>A0AAV9HVR7</accession>
<proteinExistence type="predicted"/>
<evidence type="ECO:0000313" key="3">
    <source>
        <dbReference type="Proteomes" id="UP001321749"/>
    </source>
</evidence>
<name>A0AAV9HVR7_9PEZI</name>
<keyword evidence="3" id="KW-1185">Reference proteome</keyword>
<feature type="region of interest" description="Disordered" evidence="1">
    <location>
        <begin position="621"/>
        <end position="665"/>
    </location>
</feature>
<comment type="caution">
    <text evidence="2">The sequence shown here is derived from an EMBL/GenBank/DDBJ whole genome shotgun (WGS) entry which is preliminary data.</text>
</comment>
<dbReference type="AlphaFoldDB" id="A0AAV9HVR7"/>
<protein>
    <submittedName>
        <fullName evidence="2">Uncharacterized protein</fullName>
    </submittedName>
</protein>
<evidence type="ECO:0000313" key="2">
    <source>
        <dbReference type="EMBL" id="KAK4464115.1"/>
    </source>
</evidence>
<sequence>MSLKDKAEDLSTAQDSTPLEFWNGFLHGSIVPFRHREYIRVAYITLGLPENQDRGLLEIATDFANSIHAFKLRNSQFQLLPESRTVAVFWLYQVKYALERVRESKAYKDKPNAPPFPVVLSHAPELLKEKLPEDYYSKGVLGSDEANEYWMLPNLKPLPENSTSPKPLSFAGFGNKTKPDPSDFYLERYLRLALVVVQRYLRPGETRRRSWFIKLAFDSLQRQTMQQRSDNSAVPLYSETQAYFYLQLVHAALSQLQTAGKTDMLQNMTYLSFQQLFAIKPSIWKKHYSPKVWDSVQSRGRFNPPDLKPLPTTIPLTSVIESNSIRQASLLADPNEPFRKLGLIPELPSFDIMYFYHSIFLEDCKSISLPISPSSLPTHAHLLKYVHSFVVTSGSVDTIPARAKQALALLTSGGSDPGSECTVSVTKLTFLLNLALALTPGISLAYPDLVPPRNEDYFPPPPADSNLWGGTPARRLHNCPCHAEVGMPSWTESPRNAVVYPDRYPYTAPKSQVYHACTCHKDVPLDQDKLAAVMAEKYKELEDQEKVPRGTCCGGGDQNGEKEDGGFQVWVRRNLVLVCEEELGGAWYGERWGGEEGRKKWVRPDRRPGFLVLVEPEEGVDVLAETGGREDDARTLAGEDGNEEEEQQQEEEDDWEAVSQSGTLC</sequence>